<name>A0A9Q0KWG3_9MAGN</name>
<comment type="caution">
    <text evidence="1">The sequence shown here is derived from an EMBL/GenBank/DDBJ whole genome shotgun (WGS) entry which is preliminary data.</text>
</comment>
<protein>
    <submittedName>
        <fullName evidence="1">Uncharacterized protein</fullName>
    </submittedName>
</protein>
<organism evidence="1 2">
    <name type="scientific">Protea cynaroides</name>
    <dbReference type="NCBI Taxonomy" id="273540"/>
    <lineage>
        <taxon>Eukaryota</taxon>
        <taxon>Viridiplantae</taxon>
        <taxon>Streptophyta</taxon>
        <taxon>Embryophyta</taxon>
        <taxon>Tracheophyta</taxon>
        <taxon>Spermatophyta</taxon>
        <taxon>Magnoliopsida</taxon>
        <taxon>Proteales</taxon>
        <taxon>Proteaceae</taxon>
        <taxon>Protea</taxon>
    </lineage>
</organism>
<gene>
    <name evidence="1" type="ORF">NE237_008770</name>
</gene>
<accession>A0A9Q0KWG3</accession>
<dbReference type="PANTHER" id="PTHR33264:SF8">
    <property type="entry name" value="EXPRESSED PROTEIN"/>
    <property type="match status" value="1"/>
</dbReference>
<reference evidence="1" key="1">
    <citation type="journal article" date="2023" name="Plant J.">
        <title>The genome of the king protea, Protea cynaroides.</title>
        <authorList>
            <person name="Chang J."/>
            <person name="Duong T.A."/>
            <person name="Schoeman C."/>
            <person name="Ma X."/>
            <person name="Roodt D."/>
            <person name="Barker N."/>
            <person name="Li Z."/>
            <person name="Van de Peer Y."/>
            <person name="Mizrachi E."/>
        </authorList>
    </citation>
    <scope>NUCLEOTIDE SEQUENCE</scope>
    <source>
        <tissue evidence="1">Young leaves</tissue>
    </source>
</reference>
<dbReference type="EMBL" id="JAMYWD010000002">
    <property type="protein sequence ID" value="KAJ4977990.1"/>
    <property type="molecule type" value="Genomic_DNA"/>
</dbReference>
<proteinExistence type="predicted"/>
<evidence type="ECO:0000313" key="2">
    <source>
        <dbReference type="Proteomes" id="UP001141806"/>
    </source>
</evidence>
<keyword evidence="2" id="KW-1185">Reference proteome</keyword>
<dbReference type="AlphaFoldDB" id="A0A9Q0KWG3"/>
<dbReference type="PANTHER" id="PTHR33264">
    <property type="entry name" value="EXPRESSED PROTEIN"/>
    <property type="match status" value="1"/>
</dbReference>
<dbReference type="OrthoDB" id="695262at2759"/>
<dbReference type="Proteomes" id="UP001141806">
    <property type="component" value="Unassembled WGS sequence"/>
</dbReference>
<sequence length="139" mass="15399">MTPQIVFRSQSVLAKQQAATNQKLRFAEVAGGTTAECAAVCCCCPCGLVNLLVLAMYKLPAGLCRKALKKKKEQSVKKGLLPRKRMSTCGCKETDTHVHVQPVSVDLRPLDTSDKEDSTAKEVLELEKEMWDRFYSSSF</sequence>
<evidence type="ECO:0000313" key="1">
    <source>
        <dbReference type="EMBL" id="KAJ4977990.1"/>
    </source>
</evidence>